<comment type="similarity">
    <text evidence="5">Belongs to the terpene synthase family. Tpsa subfamily.</text>
</comment>
<dbReference type="InterPro" id="IPR050148">
    <property type="entry name" value="Terpene_synthase-like"/>
</dbReference>
<dbReference type="InterPro" id="IPR008949">
    <property type="entry name" value="Isoprenoid_synthase_dom_sf"/>
</dbReference>
<evidence type="ECO:0000256" key="5">
    <source>
        <dbReference type="ARBA" id="ARBA00038405"/>
    </source>
</evidence>
<dbReference type="Gene3D" id="1.10.600.10">
    <property type="entry name" value="Farnesyl Diphosphate Synthase"/>
    <property type="match status" value="2"/>
</dbReference>
<dbReference type="GO" id="GO:0000287">
    <property type="term" value="F:magnesium ion binding"/>
    <property type="evidence" value="ECO:0007669"/>
    <property type="project" value="InterPro"/>
</dbReference>
<evidence type="ECO:0000313" key="9">
    <source>
        <dbReference type="Proteomes" id="UP000032141"/>
    </source>
</evidence>
<dbReference type="PANTHER" id="PTHR31225">
    <property type="entry name" value="OS04G0344100 PROTEIN-RELATED"/>
    <property type="match status" value="1"/>
</dbReference>
<dbReference type="STRING" id="109376.A0A0D2ZRH5"/>
<accession>A0A0D2ZRH5</accession>
<organism evidence="8 9">
    <name type="scientific">Brassica oleracea var. oleracea</name>
    <dbReference type="NCBI Taxonomy" id="109376"/>
    <lineage>
        <taxon>Eukaryota</taxon>
        <taxon>Viridiplantae</taxon>
        <taxon>Streptophyta</taxon>
        <taxon>Embryophyta</taxon>
        <taxon>Tracheophyta</taxon>
        <taxon>Spermatophyta</taxon>
        <taxon>Magnoliopsida</taxon>
        <taxon>eudicotyledons</taxon>
        <taxon>Gunneridae</taxon>
        <taxon>Pentapetalae</taxon>
        <taxon>rosids</taxon>
        <taxon>malvids</taxon>
        <taxon>Brassicales</taxon>
        <taxon>Brassicaceae</taxon>
        <taxon>Brassiceae</taxon>
        <taxon>Brassica</taxon>
    </lineage>
</organism>
<dbReference type="InterPro" id="IPR036965">
    <property type="entry name" value="Terpene_synth_N_sf"/>
</dbReference>
<reference evidence="8" key="1">
    <citation type="journal article" date="2014" name="Genome Biol.">
        <title>Transcriptome and methylome profiling reveals relics of genome dominance in the mesopolyploid Brassica oleracea.</title>
        <authorList>
            <person name="Parkin I.A."/>
            <person name="Koh C."/>
            <person name="Tang H."/>
            <person name="Robinson S.J."/>
            <person name="Kagale S."/>
            <person name="Clarke W.E."/>
            <person name="Town C.D."/>
            <person name="Nixon J."/>
            <person name="Krishnakumar V."/>
            <person name="Bidwell S.L."/>
            <person name="Denoeud F."/>
            <person name="Belcram H."/>
            <person name="Links M.G."/>
            <person name="Just J."/>
            <person name="Clarke C."/>
            <person name="Bender T."/>
            <person name="Huebert T."/>
            <person name="Mason A.S."/>
            <person name="Pires J.C."/>
            <person name="Barker G."/>
            <person name="Moore J."/>
            <person name="Walley P.G."/>
            <person name="Manoli S."/>
            <person name="Batley J."/>
            <person name="Edwards D."/>
            <person name="Nelson M.N."/>
            <person name="Wang X."/>
            <person name="Paterson A.H."/>
            <person name="King G."/>
            <person name="Bancroft I."/>
            <person name="Chalhoub B."/>
            <person name="Sharpe A.G."/>
        </authorList>
    </citation>
    <scope>NUCLEOTIDE SEQUENCE [LARGE SCALE GENOMIC DNA]</scope>
    <source>
        <strain evidence="8">cv. TO1000</strain>
    </source>
</reference>
<evidence type="ECO:0000256" key="1">
    <source>
        <dbReference type="ARBA" id="ARBA00001936"/>
    </source>
</evidence>
<feature type="domain" description="Terpene synthase metal-binding" evidence="7">
    <location>
        <begin position="288"/>
        <end position="359"/>
    </location>
</feature>
<dbReference type="Proteomes" id="UP000032141">
    <property type="component" value="Unassembled WGS sequence"/>
</dbReference>
<keyword evidence="9" id="KW-1185">Reference proteome</keyword>
<proteinExistence type="inferred from homology"/>
<evidence type="ECO:0000256" key="3">
    <source>
        <dbReference type="ARBA" id="ARBA00022842"/>
    </source>
</evidence>
<evidence type="ECO:0000256" key="4">
    <source>
        <dbReference type="ARBA" id="ARBA00023239"/>
    </source>
</evidence>
<dbReference type="Gramene" id="Bo00842s010.1">
    <property type="protein sequence ID" value="Bo00842s010.1"/>
    <property type="gene ID" value="Bo00842s010"/>
</dbReference>
<dbReference type="Gene3D" id="1.50.10.130">
    <property type="entry name" value="Terpene synthase, N-terminal domain"/>
    <property type="match status" value="2"/>
</dbReference>
<dbReference type="EnsemblPlants" id="Bo00842s010.1">
    <property type="protein sequence ID" value="Bo00842s010.1"/>
    <property type="gene ID" value="Bo00842s010"/>
</dbReference>
<keyword evidence="3" id="KW-0460">Magnesium</keyword>
<dbReference type="InterPro" id="IPR001906">
    <property type="entry name" value="Terpene_synth_N"/>
</dbReference>
<dbReference type="GO" id="GO:0016114">
    <property type="term" value="P:terpenoid biosynthetic process"/>
    <property type="evidence" value="ECO:0007669"/>
    <property type="project" value="InterPro"/>
</dbReference>
<evidence type="ECO:0000259" key="7">
    <source>
        <dbReference type="Pfam" id="PF03936"/>
    </source>
</evidence>
<dbReference type="eggNOG" id="ENOG502SHPY">
    <property type="taxonomic scope" value="Eukaryota"/>
</dbReference>
<dbReference type="OMA" id="CDIMDEA"/>
<name>A0A0D2ZRH5_BRAOL</name>
<dbReference type="InterPro" id="IPR008930">
    <property type="entry name" value="Terpenoid_cyclase/PrenylTrfase"/>
</dbReference>
<protein>
    <recommendedName>
        <fullName evidence="10">Terpene synthase N-terminal domain-containing protein</fullName>
    </recommendedName>
</protein>
<dbReference type="Pfam" id="PF01397">
    <property type="entry name" value="Terpene_synth"/>
    <property type="match status" value="1"/>
</dbReference>
<dbReference type="HOGENOM" id="CLU_003125_0_0_1"/>
<dbReference type="AlphaFoldDB" id="A0A0D2ZRH5"/>
<dbReference type="GO" id="GO:0010333">
    <property type="term" value="F:terpene synthase activity"/>
    <property type="evidence" value="ECO:0007669"/>
    <property type="project" value="InterPro"/>
</dbReference>
<sequence>MSAELYSLFSDGGRASLSWWLFVAVPMTFRQGFAIPKTHQVALCLNTSLSLFSPPSLALKSMKHHLFCAKATTGDDLKSSRPLKPFSPSLWGDHFLSVPLNGDEFDELEKEIKFMKPLVRDMLMSSHSSDKERIRLIQLLISLGNSYHFGKEIEEIINLSFPKLDNIIAGEDDLETISIIFEVFRLYGHNMSCDIMDEALSFTRNHLESLDGHNASSAIAPHLFKHIQNALYISRYGNIEVLVAREYISYYEQDESHNEIILKFAKLNFNFCQFLCIQELKTLTRWWKDLDLASKLTHIRDRVVECHFMSLGAYFEQQYSLGRIIVAKITMIVVVVDDTYDAYATLTEAIALTECLQRCMI</sequence>
<evidence type="ECO:0000256" key="2">
    <source>
        <dbReference type="ARBA" id="ARBA00022723"/>
    </source>
</evidence>
<dbReference type="PANTHER" id="PTHR31225:SF93">
    <property type="entry name" value="ALPHA-HUMULENE_(-)-(E)-BETA-CARYOPHYLLENE SYNTHASE"/>
    <property type="match status" value="1"/>
</dbReference>
<dbReference type="Pfam" id="PF03936">
    <property type="entry name" value="Terpene_synth_C"/>
    <property type="match status" value="1"/>
</dbReference>
<evidence type="ECO:0000259" key="6">
    <source>
        <dbReference type="Pfam" id="PF01397"/>
    </source>
</evidence>
<dbReference type="SUPFAM" id="SSF48576">
    <property type="entry name" value="Terpenoid synthases"/>
    <property type="match status" value="1"/>
</dbReference>
<keyword evidence="4" id="KW-0456">Lyase</keyword>
<evidence type="ECO:0008006" key="10">
    <source>
        <dbReference type="Google" id="ProtNLM"/>
    </source>
</evidence>
<evidence type="ECO:0000313" key="8">
    <source>
        <dbReference type="EnsemblPlants" id="Bo00842s010.1"/>
    </source>
</evidence>
<comment type="cofactor">
    <cofactor evidence="1">
        <name>Mn(2+)</name>
        <dbReference type="ChEBI" id="CHEBI:29035"/>
    </cofactor>
</comment>
<dbReference type="InterPro" id="IPR005630">
    <property type="entry name" value="Terpene_synthase_metal-bd"/>
</dbReference>
<dbReference type="SUPFAM" id="SSF48239">
    <property type="entry name" value="Terpenoid cyclases/Protein prenyltransferases"/>
    <property type="match status" value="1"/>
</dbReference>
<feature type="domain" description="Terpene synthase N-terminal" evidence="6">
    <location>
        <begin position="90"/>
        <end position="197"/>
    </location>
</feature>
<reference evidence="8" key="2">
    <citation type="submission" date="2015-06" db="UniProtKB">
        <authorList>
            <consortium name="EnsemblPlants"/>
        </authorList>
    </citation>
    <scope>IDENTIFICATION</scope>
</reference>
<keyword evidence="2" id="KW-0479">Metal-binding</keyword>